<dbReference type="EMBL" id="CP002902">
    <property type="protein sequence ID" value="AEJ42048.1"/>
    <property type="molecule type" value="Genomic_DNA"/>
</dbReference>
<accession>F8II89</accession>
<dbReference type="Pfam" id="PF00496">
    <property type="entry name" value="SBP_bac_5"/>
    <property type="match status" value="1"/>
</dbReference>
<feature type="domain" description="Solute-binding protein family 5" evidence="4">
    <location>
        <begin position="87"/>
        <end position="442"/>
    </location>
</feature>
<dbReference type="Gene3D" id="3.40.190.10">
    <property type="entry name" value="Periplasmic binding protein-like II"/>
    <property type="match status" value="1"/>
</dbReference>
<evidence type="ECO:0000259" key="4">
    <source>
        <dbReference type="Pfam" id="PF00496"/>
    </source>
</evidence>
<dbReference type="STRING" id="1048834.TC41_0069"/>
<dbReference type="PANTHER" id="PTHR30290:SF9">
    <property type="entry name" value="OLIGOPEPTIDE-BINDING PROTEIN APPA"/>
    <property type="match status" value="1"/>
</dbReference>
<dbReference type="AlphaFoldDB" id="F8II89"/>
<sequence length="566" mass="62339">MAGSSPHSAGNASASETSARAAADTVAPQKGGTLIIALPAGASITWYIPIVNASNNSLYNSRLISCLYPGLLYINDQYKIDWQDSFADRITYNAAGTVYTIYLKKNWKWSDGTPVTADDVIFDYDVFAATSAPNAPKPWPNTAAGSGGVPDNIKSVKKLNNYTIQITLKKPVNQQWFIYNGIGLFGPIPKHAWDKYPNDMTAEITYLGKEAQNPNFVKVVDGPFMLQSAKQNQAWTLVPNPTFAGHKSTLDKLIFQYEASTAAEFAGLRSGTIGIGYLDWSMWNARQQLIQQGYTVQPAYSFAYDFIELNMLKGSPLYSAFSDLRVRQALEMAIDQDSINKDIYHGYAPPLYGPIPSTPRTQFFDPKLSKPLYPFNLTKAAQLLDQAGWKLQNGVRTKDGVQLSFDMLVPSGEQTALLEAELIQEDWKSIGVIANLKEMPLSEEFSVMASSDPKKWEAASGTGIIYGGSYPSGELLFKPGGLDNFGFDDPQLDKLIDKTTSPEPSLQATLNDFYAYEELAAKDLPVLWVNVPAGIRVVAKNVHNVTDDVMNPVVGVPLYNYIWMSK</sequence>
<protein>
    <submittedName>
        <fullName evidence="5">Extracellular solute-binding protein family 5</fullName>
    </submittedName>
</protein>
<dbReference type="GO" id="GO:1904680">
    <property type="term" value="F:peptide transmembrane transporter activity"/>
    <property type="evidence" value="ECO:0007669"/>
    <property type="project" value="TreeGrafter"/>
</dbReference>
<organism evidence="5 6">
    <name type="scientific">Alicyclobacillus acidocaldarius (strain Tc-4-1)</name>
    <name type="common">Bacillus acidocaldarius</name>
    <dbReference type="NCBI Taxonomy" id="1048834"/>
    <lineage>
        <taxon>Bacteria</taxon>
        <taxon>Bacillati</taxon>
        <taxon>Bacillota</taxon>
        <taxon>Bacilli</taxon>
        <taxon>Bacillales</taxon>
        <taxon>Alicyclobacillaceae</taxon>
        <taxon>Alicyclobacillus</taxon>
    </lineage>
</organism>
<keyword evidence="3" id="KW-0732">Signal</keyword>
<dbReference type="KEGG" id="aad:TC41_0069"/>
<evidence type="ECO:0000256" key="2">
    <source>
        <dbReference type="ARBA" id="ARBA00022448"/>
    </source>
</evidence>
<dbReference type="InterPro" id="IPR000914">
    <property type="entry name" value="SBP_5_dom"/>
</dbReference>
<dbReference type="GO" id="GO:0015833">
    <property type="term" value="P:peptide transport"/>
    <property type="evidence" value="ECO:0007669"/>
    <property type="project" value="TreeGrafter"/>
</dbReference>
<dbReference type="InterPro" id="IPR039424">
    <property type="entry name" value="SBP_5"/>
</dbReference>
<evidence type="ECO:0000256" key="1">
    <source>
        <dbReference type="ARBA" id="ARBA00005695"/>
    </source>
</evidence>
<evidence type="ECO:0000313" key="5">
    <source>
        <dbReference type="EMBL" id="AEJ42048.1"/>
    </source>
</evidence>
<dbReference type="PATRIC" id="fig|1048834.4.peg.61"/>
<proteinExistence type="inferred from homology"/>
<dbReference type="CDD" id="cd08513">
    <property type="entry name" value="PBP2_thermophilic_Hb8_like"/>
    <property type="match status" value="1"/>
</dbReference>
<dbReference type="GO" id="GO:0043190">
    <property type="term" value="C:ATP-binding cassette (ABC) transporter complex"/>
    <property type="evidence" value="ECO:0007669"/>
    <property type="project" value="InterPro"/>
</dbReference>
<comment type="similarity">
    <text evidence="1">Belongs to the bacterial solute-binding protein 5 family.</text>
</comment>
<reference evidence="6" key="2">
    <citation type="submission" date="2011-06" db="EMBL/GenBank/DDBJ databases">
        <title>The complete genome sequence of Alicyclobacillus acidocaldarius sp. Tc-4-1.</title>
        <authorList>
            <person name="Chen Y."/>
            <person name="He Y."/>
            <person name="Dong Z."/>
            <person name="Hu S."/>
        </authorList>
    </citation>
    <scope>NUCLEOTIDE SEQUENCE [LARGE SCALE GENOMIC DNA]</scope>
    <source>
        <strain evidence="6">Tc-4-1</strain>
    </source>
</reference>
<evidence type="ECO:0000256" key="3">
    <source>
        <dbReference type="ARBA" id="ARBA00022729"/>
    </source>
</evidence>
<evidence type="ECO:0000313" key="6">
    <source>
        <dbReference type="Proteomes" id="UP000000292"/>
    </source>
</evidence>
<dbReference type="Gene3D" id="3.10.105.10">
    <property type="entry name" value="Dipeptide-binding Protein, Domain 3"/>
    <property type="match status" value="1"/>
</dbReference>
<dbReference type="Proteomes" id="UP000000292">
    <property type="component" value="Chromosome"/>
</dbReference>
<dbReference type="HOGENOM" id="CLU_017028_8_1_9"/>
<dbReference type="InterPro" id="IPR030678">
    <property type="entry name" value="Peptide/Ni-bd"/>
</dbReference>
<dbReference type="GO" id="GO:0042597">
    <property type="term" value="C:periplasmic space"/>
    <property type="evidence" value="ECO:0007669"/>
    <property type="project" value="UniProtKB-ARBA"/>
</dbReference>
<dbReference type="eggNOG" id="COG0747">
    <property type="taxonomic scope" value="Bacteria"/>
</dbReference>
<name>F8II89_ALIAT</name>
<dbReference type="SUPFAM" id="SSF53850">
    <property type="entry name" value="Periplasmic binding protein-like II"/>
    <property type="match status" value="1"/>
</dbReference>
<keyword evidence="2" id="KW-0813">Transport</keyword>
<reference evidence="5 6" key="1">
    <citation type="journal article" date="2011" name="J. Bacteriol.">
        <title>Complete Genome Sequence of Alicyclobacillus acidocaldarius Strain Tc-4-1.</title>
        <authorList>
            <person name="Chen Y."/>
            <person name="He Y."/>
            <person name="Zhang B."/>
            <person name="Yang J."/>
            <person name="Li W."/>
            <person name="Dong Z."/>
            <person name="Hu S."/>
        </authorList>
    </citation>
    <scope>NUCLEOTIDE SEQUENCE [LARGE SCALE GENOMIC DNA]</scope>
    <source>
        <strain evidence="5 6">Tc-4-1</strain>
    </source>
</reference>
<dbReference type="PIRSF" id="PIRSF002741">
    <property type="entry name" value="MppA"/>
    <property type="match status" value="1"/>
</dbReference>
<dbReference type="PANTHER" id="PTHR30290">
    <property type="entry name" value="PERIPLASMIC BINDING COMPONENT OF ABC TRANSPORTER"/>
    <property type="match status" value="1"/>
</dbReference>
<gene>
    <name evidence="5" type="ordered locus">TC41_0069</name>
</gene>